<dbReference type="GO" id="GO:0003677">
    <property type="term" value="F:DNA binding"/>
    <property type="evidence" value="ECO:0007669"/>
    <property type="project" value="UniProtKB-KW"/>
</dbReference>
<dbReference type="PANTHER" id="PTHR30419:SF8">
    <property type="entry name" value="NITROGEN ASSIMILATION TRANSCRIPTIONAL ACTIVATOR-RELATED"/>
    <property type="match status" value="1"/>
</dbReference>
<dbReference type="Pfam" id="PF00126">
    <property type="entry name" value="HTH_1"/>
    <property type="match status" value="1"/>
</dbReference>
<reference evidence="6 7" key="1">
    <citation type="submission" date="2017-05" db="EMBL/GenBank/DDBJ databases">
        <authorList>
            <person name="Varghese N."/>
            <person name="Submissions S."/>
        </authorList>
    </citation>
    <scope>NUCLEOTIDE SEQUENCE [LARGE SCALE GENOMIC DNA]</scope>
    <source>
        <strain evidence="6 7">DSM 29734</strain>
    </source>
</reference>
<dbReference type="Gene3D" id="1.10.10.10">
    <property type="entry name" value="Winged helix-like DNA-binding domain superfamily/Winged helix DNA-binding domain"/>
    <property type="match status" value="1"/>
</dbReference>
<evidence type="ECO:0000313" key="7">
    <source>
        <dbReference type="Proteomes" id="UP001157961"/>
    </source>
</evidence>
<evidence type="ECO:0000259" key="5">
    <source>
        <dbReference type="PROSITE" id="PS50931"/>
    </source>
</evidence>
<sequence length="305" mass="33826">MLTETSLNAFFHLAETSSFQEAAWRMGVSNASLTRYIAQAEEQAGVVLFHRSRSNCRLTRAGQAFFPLAQQLDQDLRRFSRQVGLLQDGGGQQLRVGCGPLAPRALVMPVAEAVLKAWPNMRLFLEVSARTAPLEKLLTDELDIFVGDLTHTPEAENVEIIVMEKRNVVFVAHPDHAVHALGPCTLADVLQFPLASGHLHKHWRTTFTTLLGGDQAAADKVSRLPQIESDDYHFLTGLARDGRFVVGAVEETFEEALALGWFKRVELQAPPTWNICAVRKEGGASPVLEAFWRQLQKYEMNPAAA</sequence>
<proteinExistence type="inferred from homology"/>
<accession>A0ABY1P1H4</accession>
<keyword evidence="3 6" id="KW-0238">DNA-binding</keyword>
<evidence type="ECO:0000256" key="1">
    <source>
        <dbReference type="ARBA" id="ARBA00009437"/>
    </source>
</evidence>
<comment type="similarity">
    <text evidence="1">Belongs to the LysR transcriptional regulatory family.</text>
</comment>
<dbReference type="InterPro" id="IPR036390">
    <property type="entry name" value="WH_DNA-bd_sf"/>
</dbReference>
<gene>
    <name evidence="6" type="ORF">SAMN06265373_104288</name>
</gene>
<evidence type="ECO:0000256" key="4">
    <source>
        <dbReference type="ARBA" id="ARBA00023163"/>
    </source>
</evidence>
<protein>
    <submittedName>
        <fullName evidence="6">DNA-binding transcriptional regulator, LysR family</fullName>
    </submittedName>
</protein>
<evidence type="ECO:0000313" key="6">
    <source>
        <dbReference type="EMBL" id="SMP22939.1"/>
    </source>
</evidence>
<evidence type="ECO:0000256" key="2">
    <source>
        <dbReference type="ARBA" id="ARBA00023015"/>
    </source>
</evidence>
<dbReference type="PANTHER" id="PTHR30419">
    <property type="entry name" value="HTH-TYPE TRANSCRIPTIONAL REGULATOR YBHD"/>
    <property type="match status" value="1"/>
</dbReference>
<dbReference type="SUPFAM" id="SSF46785">
    <property type="entry name" value="Winged helix' DNA-binding domain"/>
    <property type="match status" value="1"/>
</dbReference>
<dbReference type="RefSeq" id="WP_283426238.1">
    <property type="nucleotide sequence ID" value="NZ_FXTY01000004.1"/>
</dbReference>
<keyword evidence="4" id="KW-0804">Transcription</keyword>
<feature type="domain" description="HTH lysR-type" evidence="5">
    <location>
        <begin position="2"/>
        <end position="59"/>
    </location>
</feature>
<comment type="caution">
    <text evidence="6">The sequence shown here is derived from an EMBL/GenBank/DDBJ whole genome shotgun (WGS) entry which is preliminary data.</text>
</comment>
<dbReference type="InterPro" id="IPR005119">
    <property type="entry name" value="LysR_subst-bd"/>
</dbReference>
<dbReference type="Proteomes" id="UP001157961">
    <property type="component" value="Unassembled WGS sequence"/>
</dbReference>
<organism evidence="6 7">
    <name type="scientific">Shimia sagamensis</name>
    <dbReference type="NCBI Taxonomy" id="1566352"/>
    <lineage>
        <taxon>Bacteria</taxon>
        <taxon>Pseudomonadati</taxon>
        <taxon>Pseudomonadota</taxon>
        <taxon>Alphaproteobacteria</taxon>
        <taxon>Rhodobacterales</taxon>
        <taxon>Roseobacteraceae</taxon>
    </lineage>
</organism>
<dbReference type="Pfam" id="PF03466">
    <property type="entry name" value="LysR_substrate"/>
    <property type="match status" value="1"/>
</dbReference>
<dbReference type="SUPFAM" id="SSF53850">
    <property type="entry name" value="Periplasmic binding protein-like II"/>
    <property type="match status" value="1"/>
</dbReference>
<keyword evidence="2" id="KW-0805">Transcription regulation</keyword>
<evidence type="ECO:0000256" key="3">
    <source>
        <dbReference type="ARBA" id="ARBA00023125"/>
    </source>
</evidence>
<dbReference type="InterPro" id="IPR050950">
    <property type="entry name" value="HTH-type_LysR_regulators"/>
</dbReference>
<dbReference type="InterPro" id="IPR036388">
    <property type="entry name" value="WH-like_DNA-bd_sf"/>
</dbReference>
<dbReference type="InterPro" id="IPR000847">
    <property type="entry name" value="LysR_HTH_N"/>
</dbReference>
<keyword evidence="7" id="KW-1185">Reference proteome</keyword>
<dbReference type="Gene3D" id="3.40.190.290">
    <property type="match status" value="1"/>
</dbReference>
<dbReference type="EMBL" id="FXTY01000004">
    <property type="protein sequence ID" value="SMP22939.1"/>
    <property type="molecule type" value="Genomic_DNA"/>
</dbReference>
<dbReference type="PROSITE" id="PS50931">
    <property type="entry name" value="HTH_LYSR"/>
    <property type="match status" value="1"/>
</dbReference>
<name>A0ABY1P1H4_9RHOB</name>